<feature type="domain" description="Glycine-rich" evidence="1">
    <location>
        <begin position="367"/>
        <end position="478"/>
    </location>
</feature>
<organism evidence="2 3">
    <name type="scientific">Candidatus Fonsibacter lacus</name>
    <dbReference type="NCBI Taxonomy" id="2576439"/>
    <lineage>
        <taxon>Bacteria</taxon>
        <taxon>Pseudomonadati</taxon>
        <taxon>Pseudomonadota</taxon>
        <taxon>Alphaproteobacteria</taxon>
        <taxon>Candidatus Pelagibacterales</taxon>
        <taxon>Candidatus Pelagibacterales incertae sedis</taxon>
        <taxon>Candidatus Fonsibacter</taxon>
    </lineage>
</organism>
<proteinExistence type="predicted"/>
<evidence type="ECO:0000259" key="1">
    <source>
        <dbReference type="Pfam" id="PF21722"/>
    </source>
</evidence>
<dbReference type="Pfam" id="PF21722">
    <property type="entry name" value="Gly_rich_2"/>
    <property type="match status" value="1"/>
</dbReference>
<gene>
    <name evidence="2" type="ORF">EBV32_05010</name>
</gene>
<dbReference type="InterPro" id="IPR049304">
    <property type="entry name" value="Gly_rich_dom"/>
</dbReference>
<feature type="non-terminal residue" evidence="2">
    <location>
        <position position="744"/>
    </location>
</feature>
<protein>
    <recommendedName>
        <fullName evidence="1">Glycine-rich domain-containing protein</fullName>
    </recommendedName>
</protein>
<reference evidence="2" key="1">
    <citation type="submission" date="2018-10" db="EMBL/GenBank/DDBJ databases">
        <title>Iterative Subtractive Binning of Freshwater Chronoseries Metagenomes Recovers Nearly Complete Genomes from over Four Hundred Novel Species.</title>
        <authorList>
            <person name="Rodriguez-R L.M."/>
            <person name="Tsementzi D."/>
            <person name="Luo C."/>
            <person name="Konstantinidis K.T."/>
        </authorList>
    </citation>
    <scope>NUCLEOTIDE SEQUENCE</scope>
    <source>
        <strain evidence="2">WB7_6_001</strain>
    </source>
</reference>
<comment type="caution">
    <text evidence="2">The sequence shown here is derived from an EMBL/GenBank/DDBJ whole genome shotgun (WGS) entry which is preliminary data.</text>
</comment>
<sequence length="744" mass="81713">MNNDFANYYFDYIGATGTHTISDYIDYTSNILNDKINNIDFTTINSNITNLSNQTYHINSNNPMALVKSITYSGIPHTYIINSNINGEIRFNTYFSYTATDDPINNYAVKIDNFGKLYVYHKYNILQPTFPAGWYDLEGEVLGLKADGINTDAQLSALEVFQYNATNQITALQALTGVQQVEIVNLQEQVEMLGFVSGNEMYLIQGAQNFETLRGAFARFSQLISLNYKDRLLQATTVGIGLGIPIILSSATDYMNREYYYRLASNFSNAYLPSLTTEQRRILYSCNDDGYNSNTSNYNYYTCNLGIIQGFINSNITNQQFIPNLNTNEIKFNNVDLFDYLPYQSPTPSGVYTTTTIDANTFAYTFTGTGQLIVPRNTIVDILLVGAGGRGGINIYAGGGGAGEVVYYPQYPITAGTYDITIGIDSATTANRISKITKAGVNQLVALGGGNGAYWNYEFTAERTFPPKAYTSTTTRSASTIMGRSCQKYTMTLNTTGITYGSGTYELYVSSVYSTSTSYDGYRMFDYDNTTTLNRWAAAAGQYSLTTGAIGPLTTQYFVDNTYKGDWFVIKLPYPIALTKYTIYQTTGLLDRAPKNFRVYGSIAGTSFNLLQDITGATYTSRIYTNTALSTNTTPYQWYAFVVNNLVGGTNSTLLDIVEFKLYGKEPINVYSSSIGSSGGGGWYNPNLPALVKKGSTFAISQNAQYSKATAGYNPVDIGAFFGGSGGSATGTGRFSTTITGTTT</sequence>
<dbReference type="Gene3D" id="2.60.120.260">
    <property type="entry name" value="Galactose-binding domain-like"/>
    <property type="match status" value="1"/>
</dbReference>
<evidence type="ECO:0000313" key="3">
    <source>
        <dbReference type="Proteomes" id="UP000713222"/>
    </source>
</evidence>
<dbReference type="Proteomes" id="UP000713222">
    <property type="component" value="Unassembled WGS sequence"/>
</dbReference>
<name>A0A964XS91_9PROT</name>
<accession>A0A964XS91</accession>
<evidence type="ECO:0000313" key="2">
    <source>
        <dbReference type="EMBL" id="NBN88427.1"/>
    </source>
</evidence>
<dbReference type="AlphaFoldDB" id="A0A964XS91"/>
<dbReference type="EMBL" id="RGET01000121">
    <property type="protein sequence ID" value="NBN88427.1"/>
    <property type="molecule type" value="Genomic_DNA"/>
</dbReference>